<dbReference type="Proteomes" id="UP000731465">
    <property type="component" value="Unassembled WGS sequence"/>
</dbReference>
<evidence type="ECO:0000313" key="2">
    <source>
        <dbReference type="EMBL" id="MBW7570339.1"/>
    </source>
</evidence>
<proteinExistence type="predicted"/>
<accession>A0ABS7DGB1</accession>
<dbReference type="InterPro" id="IPR013097">
    <property type="entry name" value="Dabb"/>
</dbReference>
<protein>
    <submittedName>
        <fullName evidence="2">Dabb family protein</fullName>
    </submittedName>
</protein>
<sequence length="94" mass="10828">MIKHIVMWRFKEGTEEQMHRFLNGLKGLVGQIEVIRSLQVGVNVNPKEKFHATLVCEFDNMDDLNSYATDPRHIAVASICREIALERVAVDFEE</sequence>
<evidence type="ECO:0000313" key="3">
    <source>
        <dbReference type="Proteomes" id="UP000731465"/>
    </source>
</evidence>
<comment type="caution">
    <text evidence="2">The sequence shown here is derived from an EMBL/GenBank/DDBJ whole genome shotgun (WGS) entry which is preliminary data.</text>
</comment>
<dbReference type="PROSITE" id="PS51502">
    <property type="entry name" value="S_R_A_B_BARREL"/>
    <property type="match status" value="1"/>
</dbReference>
<gene>
    <name evidence="2" type="ORF">J5V48_05460</name>
</gene>
<dbReference type="EMBL" id="JAGFNY010000015">
    <property type="protein sequence ID" value="MBW7570339.1"/>
    <property type="molecule type" value="Genomic_DNA"/>
</dbReference>
<dbReference type="InterPro" id="IPR011008">
    <property type="entry name" value="Dimeric_a/b-barrel"/>
</dbReference>
<dbReference type="PANTHER" id="PTHR37832">
    <property type="entry name" value="BLL2683 PROTEIN"/>
    <property type="match status" value="1"/>
</dbReference>
<feature type="domain" description="Stress-response A/B barrel" evidence="1">
    <location>
        <begin position="2"/>
        <end position="92"/>
    </location>
</feature>
<evidence type="ECO:0000259" key="1">
    <source>
        <dbReference type="PROSITE" id="PS51502"/>
    </source>
</evidence>
<organism evidence="2 3">
    <name type="scientific">Succinivibrio faecicola</name>
    <dbReference type="NCBI Taxonomy" id="2820300"/>
    <lineage>
        <taxon>Bacteria</taxon>
        <taxon>Pseudomonadati</taxon>
        <taxon>Pseudomonadota</taxon>
        <taxon>Gammaproteobacteria</taxon>
        <taxon>Aeromonadales</taxon>
        <taxon>Succinivibrionaceae</taxon>
        <taxon>Succinivibrio</taxon>
    </lineage>
</organism>
<name>A0ABS7DGB1_9GAMM</name>
<dbReference type="Gene3D" id="3.30.70.100">
    <property type="match status" value="1"/>
</dbReference>
<dbReference type="SUPFAM" id="SSF54909">
    <property type="entry name" value="Dimeric alpha+beta barrel"/>
    <property type="match status" value="1"/>
</dbReference>
<dbReference type="PANTHER" id="PTHR37832:SF1">
    <property type="entry name" value="STRESS-RESPONSE A_B BARREL DOMAIN-CONTAINING PROTEIN"/>
    <property type="match status" value="1"/>
</dbReference>
<keyword evidence="3" id="KW-1185">Reference proteome</keyword>
<dbReference type="Pfam" id="PF07876">
    <property type="entry name" value="Dabb"/>
    <property type="match status" value="1"/>
</dbReference>
<dbReference type="RefSeq" id="WP_219937562.1">
    <property type="nucleotide sequence ID" value="NZ_JAGFNY010000015.1"/>
</dbReference>
<reference evidence="2 3" key="1">
    <citation type="submission" date="2021-03" db="EMBL/GenBank/DDBJ databases">
        <title>Succinivibrio sp. nov. isolated from feces of cow.</title>
        <authorList>
            <person name="Choi J.-Y."/>
        </authorList>
    </citation>
    <scope>NUCLEOTIDE SEQUENCE [LARGE SCALE GENOMIC DNA]</scope>
    <source>
        <strain evidence="2 3">AGMB01872</strain>
    </source>
</reference>
<dbReference type="SMART" id="SM00886">
    <property type="entry name" value="Dabb"/>
    <property type="match status" value="1"/>
</dbReference>